<dbReference type="InterPro" id="IPR011991">
    <property type="entry name" value="ArsR-like_HTH"/>
</dbReference>
<dbReference type="PANTHER" id="PTHR33164">
    <property type="entry name" value="TRANSCRIPTIONAL REGULATOR, MARR FAMILY"/>
    <property type="match status" value="1"/>
</dbReference>
<evidence type="ECO:0000313" key="6">
    <source>
        <dbReference type="Proteomes" id="UP000823521"/>
    </source>
</evidence>
<keyword evidence="3" id="KW-0804">Transcription</keyword>
<dbReference type="Pfam" id="PF12802">
    <property type="entry name" value="MarR_2"/>
    <property type="match status" value="1"/>
</dbReference>
<dbReference type="PANTHER" id="PTHR33164:SF43">
    <property type="entry name" value="HTH-TYPE TRANSCRIPTIONAL REPRESSOR YETL"/>
    <property type="match status" value="1"/>
</dbReference>
<evidence type="ECO:0000256" key="3">
    <source>
        <dbReference type="ARBA" id="ARBA00023163"/>
    </source>
</evidence>
<dbReference type="SMART" id="SM00347">
    <property type="entry name" value="HTH_MARR"/>
    <property type="match status" value="1"/>
</dbReference>
<dbReference type="InterPro" id="IPR039422">
    <property type="entry name" value="MarR/SlyA-like"/>
</dbReference>
<keyword evidence="6" id="KW-1185">Reference proteome</keyword>
<dbReference type="PROSITE" id="PS01117">
    <property type="entry name" value="HTH_MARR_1"/>
    <property type="match status" value="1"/>
</dbReference>
<accession>A0ABS3VL42</accession>
<dbReference type="Proteomes" id="UP000823521">
    <property type="component" value="Unassembled WGS sequence"/>
</dbReference>
<dbReference type="SUPFAM" id="SSF46785">
    <property type="entry name" value="Winged helix' DNA-binding domain"/>
    <property type="match status" value="1"/>
</dbReference>
<sequence length="166" mass="18400">MRHPSAAEEATVQASVNELGIRLHALVRGIRLIKQHRVHERPGIPAGMVGMLLELDKLREGCHARDLTDRTGLDQSTISRAVTWLVAHGLVERRTDPTDRRAAILAVTPAGRAALVETYDWYGEVLGRALADWTPDEVGALAHALDRFTRDIEGTLRHHDDLEAAR</sequence>
<evidence type="ECO:0000256" key="2">
    <source>
        <dbReference type="ARBA" id="ARBA00023125"/>
    </source>
</evidence>
<evidence type="ECO:0000313" key="5">
    <source>
        <dbReference type="EMBL" id="MBO4205247.1"/>
    </source>
</evidence>
<dbReference type="InterPro" id="IPR036390">
    <property type="entry name" value="WH_DNA-bd_sf"/>
</dbReference>
<dbReference type="EMBL" id="WVUH01000019">
    <property type="protein sequence ID" value="MBO4205247.1"/>
    <property type="molecule type" value="Genomic_DNA"/>
</dbReference>
<dbReference type="CDD" id="cd00090">
    <property type="entry name" value="HTH_ARSR"/>
    <property type="match status" value="1"/>
</dbReference>
<dbReference type="InterPro" id="IPR036388">
    <property type="entry name" value="WH-like_DNA-bd_sf"/>
</dbReference>
<organism evidence="5 6">
    <name type="scientific">Micromonospora echinofusca</name>
    <dbReference type="NCBI Taxonomy" id="47858"/>
    <lineage>
        <taxon>Bacteria</taxon>
        <taxon>Bacillati</taxon>
        <taxon>Actinomycetota</taxon>
        <taxon>Actinomycetes</taxon>
        <taxon>Micromonosporales</taxon>
        <taxon>Micromonosporaceae</taxon>
        <taxon>Micromonospora</taxon>
    </lineage>
</organism>
<dbReference type="Gene3D" id="1.10.10.10">
    <property type="entry name" value="Winged helix-like DNA-binding domain superfamily/Winged helix DNA-binding domain"/>
    <property type="match status" value="1"/>
</dbReference>
<keyword evidence="2" id="KW-0238">DNA-binding</keyword>
<keyword evidence="1" id="KW-0805">Transcription regulation</keyword>
<evidence type="ECO:0000259" key="4">
    <source>
        <dbReference type="PROSITE" id="PS50995"/>
    </source>
</evidence>
<name>A0ABS3VL42_MICEH</name>
<dbReference type="RefSeq" id="WP_208811433.1">
    <property type="nucleotide sequence ID" value="NZ_WVUH01000019.1"/>
</dbReference>
<gene>
    <name evidence="5" type="ORF">GSF22_04365</name>
</gene>
<reference evidence="5 6" key="1">
    <citation type="submission" date="2019-12" db="EMBL/GenBank/DDBJ databases">
        <title>Whole genome sequencing of endophytic Actinobacterium Micromonospora sp. MPMI6T.</title>
        <authorList>
            <person name="Evv R."/>
            <person name="Podile A.R."/>
        </authorList>
    </citation>
    <scope>NUCLEOTIDE SEQUENCE [LARGE SCALE GENOMIC DNA]</scope>
    <source>
        <strain evidence="5 6">MPMI6</strain>
    </source>
</reference>
<protein>
    <submittedName>
        <fullName evidence="5">MarR family transcriptional regulator</fullName>
    </submittedName>
</protein>
<dbReference type="InterPro" id="IPR023187">
    <property type="entry name" value="Tscrpt_reg_MarR-type_CS"/>
</dbReference>
<feature type="domain" description="HTH marR-type" evidence="4">
    <location>
        <begin position="16"/>
        <end position="150"/>
    </location>
</feature>
<dbReference type="InterPro" id="IPR000835">
    <property type="entry name" value="HTH_MarR-typ"/>
</dbReference>
<proteinExistence type="predicted"/>
<dbReference type="PROSITE" id="PS50995">
    <property type="entry name" value="HTH_MARR_2"/>
    <property type="match status" value="1"/>
</dbReference>
<comment type="caution">
    <text evidence="5">The sequence shown here is derived from an EMBL/GenBank/DDBJ whole genome shotgun (WGS) entry which is preliminary data.</text>
</comment>
<evidence type="ECO:0000256" key="1">
    <source>
        <dbReference type="ARBA" id="ARBA00023015"/>
    </source>
</evidence>